<reference evidence="4" key="1">
    <citation type="submission" date="2020-03" db="EMBL/GenBank/DDBJ databases">
        <title>The deep terrestrial virosphere.</title>
        <authorList>
            <person name="Holmfeldt K."/>
            <person name="Nilsson E."/>
            <person name="Simone D."/>
            <person name="Lopez-Fernandez M."/>
            <person name="Wu X."/>
            <person name="de Brujin I."/>
            <person name="Lundin D."/>
            <person name="Andersson A."/>
            <person name="Bertilsson S."/>
            <person name="Dopson M."/>
        </authorList>
    </citation>
    <scope>NUCLEOTIDE SEQUENCE</scope>
    <source>
        <strain evidence="4">MM415A00595</strain>
        <strain evidence="3">MM415B00994</strain>
    </source>
</reference>
<dbReference type="PANTHER" id="PTHR43000">
    <property type="entry name" value="DTDP-D-GLUCOSE 4,6-DEHYDRATASE-RELATED"/>
    <property type="match status" value="1"/>
</dbReference>
<dbReference type="Gene3D" id="3.90.25.10">
    <property type="entry name" value="UDP-galactose 4-epimerase, domain 1"/>
    <property type="match status" value="1"/>
</dbReference>
<evidence type="ECO:0000256" key="1">
    <source>
        <dbReference type="ARBA" id="ARBA00007637"/>
    </source>
</evidence>
<name>A0A6M3KGI4_9ZZZZ</name>
<dbReference type="InterPro" id="IPR036291">
    <property type="entry name" value="NAD(P)-bd_dom_sf"/>
</dbReference>
<sequence>MNSFITGGAGFIGSELADRLSTRGNIRCYDNLSSGRRENTGMLSDGDIMDLPRLNKKMQFFDTVFHLAANTNTRAGMNDPSLDMYNGLLGTYNVLMAMQENGIKNFVFSSTCGVYGEAPEPRSETDPLSPICPYGLHKMYAEILIHDFCAKNDIKAWIFRFGNVVGGRMSNGVIRDLVLKLLADNTNLEVLGSKKPSRPFLCVEDCVDAMLYAFDNLEPDVYNIAGSGSTNIGQLVGFLLKEFDLKIPVTYEPQDRGWEGSAIEVCLSPEKLKSFGWEASMSSNAAVKKAIKEIIAFQSEVV</sequence>
<dbReference type="Gene3D" id="3.40.50.720">
    <property type="entry name" value="NAD(P)-binding Rossmann-like Domain"/>
    <property type="match status" value="1"/>
</dbReference>
<dbReference type="EMBL" id="MT141432">
    <property type="protein sequence ID" value="QJA61150.1"/>
    <property type="molecule type" value="Genomic_DNA"/>
</dbReference>
<evidence type="ECO:0000313" key="4">
    <source>
        <dbReference type="EMBL" id="QJA81066.1"/>
    </source>
</evidence>
<proteinExistence type="inferred from homology"/>
<evidence type="ECO:0000259" key="2">
    <source>
        <dbReference type="Pfam" id="PF01370"/>
    </source>
</evidence>
<feature type="domain" description="NAD-dependent epimerase/dehydratase" evidence="2">
    <location>
        <begin position="4"/>
        <end position="225"/>
    </location>
</feature>
<evidence type="ECO:0000313" key="3">
    <source>
        <dbReference type="EMBL" id="QJA61150.1"/>
    </source>
</evidence>
<dbReference type="Pfam" id="PF01370">
    <property type="entry name" value="Epimerase"/>
    <property type="match status" value="1"/>
</dbReference>
<organism evidence="4">
    <name type="scientific">viral metagenome</name>
    <dbReference type="NCBI Taxonomy" id="1070528"/>
    <lineage>
        <taxon>unclassified sequences</taxon>
        <taxon>metagenomes</taxon>
        <taxon>organismal metagenomes</taxon>
    </lineage>
</organism>
<dbReference type="AlphaFoldDB" id="A0A6M3KGI4"/>
<dbReference type="EMBL" id="MT142446">
    <property type="protein sequence ID" value="QJA81066.1"/>
    <property type="molecule type" value="Genomic_DNA"/>
</dbReference>
<accession>A0A6M3KGI4</accession>
<dbReference type="SUPFAM" id="SSF51735">
    <property type="entry name" value="NAD(P)-binding Rossmann-fold domains"/>
    <property type="match status" value="1"/>
</dbReference>
<comment type="similarity">
    <text evidence="1">Belongs to the NAD(P)-dependent epimerase/dehydratase family.</text>
</comment>
<gene>
    <name evidence="4" type="ORF">MM415A00595_0007</name>
    <name evidence="3" type="ORF">MM415B00994_0007</name>
</gene>
<dbReference type="InterPro" id="IPR001509">
    <property type="entry name" value="Epimerase_deHydtase"/>
</dbReference>
<protein>
    <submittedName>
        <fullName evidence="4">Putative NADH dehydrogenase</fullName>
    </submittedName>
</protein>